<evidence type="ECO:0000256" key="7">
    <source>
        <dbReference type="ARBA" id="ARBA00023136"/>
    </source>
</evidence>
<evidence type="ECO:0000256" key="11">
    <source>
        <dbReference type="ARBA" id="ARBA00049405"/>
    </source>
</evidence>
<dbReference type="InterPro" id="IPR050363">
    <property type="entry name" value="MIP/Aquaporin"/>
</dbReference>
<evidence type="ECO:0000256" key="4">
    <source>
        <dbReference type="ARBA" id="ARBA00022448"/>
    </source>
</evidence>
<comment type="subunit">
    <text evidence="13">Homotetramer; each monomer provides an independent glycerol/water pore. Could also exist in other oligomeric states.</text>
</comment>
<evidence type="ECO:0000256" key="5">
    <source>
        <dbReference type="ARBA" id="ARBA00022692"/>
    </source>
</evidence>
<dbReference type="InParanoid" id="A0A7J8EBK8"/>
<evidence type="ECO:0000313" key="17">
    <source>
        <dbReference type="EMBL" id="KAF6432898.1"/>
    </source>
</evidence>
<evidence type="ECO:0000313" key="18">
    <source>
        <dbReference type="Proteomes" id="UP000550707"/>
    </source>
</evidence>
<dbReference type="EMBL" id="JACASF010000014">
    <property type="protein sequence ID" value="KAF6432898.1"/>
    <property type="molecule type" value="Genomic_DNA"/>
</dbReference>
<feature type="region of interest" description="Disordered" evidence="15">
    <location>
        <begin position="306"/>
        <end position="349"/>
    </location>
</feature>
<evidence type="ECO:0000256" key="16">
    <source>
        <dbReference type="SAM" id="Phobius"/>
    </source>
</evidence>
<evidence type="ECO:0000256" key="15">
    <source>
        <dbReference type="SAM" id="MobiDB-lite"/>
    </source>
</evidence>
<dbReference type="InterPro" id="IPR023271">
    <property type="entry name" value="Aquaporin-like"/>
</dbReference>
<keyword evidence="18" id="KW-1185">Reference proteome</keyword>
<gene>
    <name evidence="17" type="ORF">HJG59_000882</name>
</gene>
<keyword evidence="4 14" id="KW-0813">Transport</keyword>
<dbReference type="Proteomes" id="UP000550707">
    <property type="component" value="Unassembled WGS sequence"/>
</dbReference>
<keyword evidence="7 16" id="KW-0472">Membrane</keyword>
<dbReference type="GO" id="GO:0015204">
    <property type="term" value="F:urea transmembrane transporter activity"/>
    <property type="evidence" value="ECO:0007669"/>
    <property type="project" value="TreeGrafter"/>
</dbReference>
<dbReference type="GO" id="GO:0015254">
    <property type="term" value="F:glycerol channel activity"/>
    <property type="evidence" value="ECO:0007669"/>
    <property type="project" value="TreeGrafter"/>
</dbReference>
<protein>
    <recommendedName>
        <fullName evidence="3">Aquaporin-3</fullName>
    </recommendedName>
    <alternativeName>
        <fullName evidence="8">Aquaglyceroporin-3</fullName>
    </alternativeName>
</protein>
<dbReference type="AlphaFoldDB" id="A0A7J8EBK8"/>
<organism evidence="17 18">
    <name type="scientific">Molossus molossus</name>
    <name type="common">Pallas' mastiff bat</name>
    <name type="synonym">Vespertilio molossus</name>
    <dbReference type="NCBI Taxonomy" id="27622"/>
    <lineage>
        <taxon>Eukaryota</taxon>
        <taxon>Metazoa</taxon>
        <taxon>Chordata</taxon>
        <taxon>Craniata</taxon>
        <taxon>Vertebrata</taxon>
        <taxon>Euteleostomi</taxon>
        <taxon>Mammalia</taxon>
        <taxon>Eutheria</taxon>
        <taxon>Laurasiatheria</taxon>
        <taxon>Chiroptera</taxon>
        <taxon>Yangochiroptera</taxon>
        <taxon>Molossidae</taxon>
        <taxon>Molossus</taxon>
    </lineage>
</organism>
<dbReference type="Pfam" id="PF00230">
    <property type="entry name" value="MIP"/>
    <property type="match status" value="1"/>
</dbReference>
<dbReference type="PRINTS" id="PR00783">
    <property type="entry name" value="MINTRINSICP"/>
</dbReference>
<name>A0A7J8EBK8_MOLMO</name>
<proteinExistence type="inferred from homology"/>
<feature type="compositionally biased region" description="Polar residues" evidence="15">
    <location>
        <begin position="314"/>
        <end position="333"/>
    </location>
</feature>
<keyword evidence="5 14" id="KW-0812">Transmembrane</keyword>
<keyword evidence="6 16" id="KW-1133">Transmembrane helix</keyword>
<feature type="transmembrane region" description="Helical" evidence="16">
    <location>
        <begin position="64"/>
        <end position="84"/>
    </location>
</feature>
<feature type="transmembrane region" description="Helical" evidence="16">
    <location>
        <begin position="213"/>
        <end position="236"/>
    </location>
</feature>
<dbReference type="SUPFAM" id="SSF81338">
    <property type="entry name" value="Aquaporin-like"/>
    <property type="match status" value="1"/>
</dbReference>
<comment type="catalytic activity">
    <reaction evidence="10">
        <text>H2O2(out) = H2O2(in)</text>
        <dbReference type="Rhea" id="RHEA:74375"/>
        <dbReference type="ChEBI" id="CHEBI:16240"/>
    </reaction>
</comment>
<feature type="transmembrane region" description="Helical" evidence="16">
    <location>
        <begin position="179"/>
        <end position="201"/>
    </location>
</feature>
<dbReference type="GO" id="GO:0016323">
    <property type="term" value="C:basolateral plasma membrane"/>
    <property type="evidence" value="ECO:0007669"/>
    <property type="project" value="TreeGrafter"/>
</dbReference>
<dbReference type="NCBIfam" id="TIGR00861">
    <property type="entry name" value="MIP"/>
    <property type="match status" value="1"/>
</dbReference>
<comment type="catalytic activity">
    <reaction evidence="11">
        <text>glycerol(in) = glycerol(out)</text>
        <dbReference type="Rhea" id="RHEA:29675"/>
        <dbReference type="ChEBI" id="CHEBI:17754"/>
    </reaction>
</comment>
<evidence type="ECO:0000256" key="3">
    <source>
        <dbReference type="ARBA" id="ARBA00020971"/>
    </source>
</evidence>
<evidence type="ECO:0000256" key="2">
    <source>
        <dbReference type="ARBA" id="ARBA00006175"/>
    </source>
</evidence>
<dbReference type="FunCoup" id="A0A7J8EBK8">
    <property type="interactions" value="12"/>
</dbReference>
<sequence length="349" mass="38327">MTQADNTRSTNKGKMIQSPVMERVQAILQKEMVREFLAEFISTFVMMVFGLGAVAHMVLRENTLGSYFAVNVGFGFGVTIGVHVAGKVSGAHMNAAVTFTNCALGYLSWKKFPVYVLGQFLGSFLAAAAIYFLFYREGSHSICVSTAAIMEFTNGNLTVTGPIATANIFATYLPDHMTLWRGFLDEVFLTGMLQLGIFAITDKRNNSALQGTEGVVIGILVLIIGVSLGMNSGYAINPSRDLPPRFFTFIAGWGTQVFRAKHWWWVPVVAPTLGAYLGGIIYSVFIGWTIPREPQIMENPTEYEDHQLPKTMPHHTTTPSLASVPVPTSNKSSIRPVPPSNDSIRIQQF</sequence>
<feature type="transmembrane region" description="Helical" evidence="16">
    <location>
        <begin position="115"/>
        <end position="134"/>
    </location>
</feature>
<comment type="catalytic activity">
    <reaction evidence="9">
        <text>H2O(in) = H2O(out)</text>
        <dbReference type="Rhea" id="RHEA:29667"/>
        <dbReference type="ChEBI" id="CHEBI:15377"/>
    </reaction>
</comment>
<evidence type="ECO:0000256" key="13">
    <source>
        <dbReference type="ARBA" id="ARBA00049716"/>
    </source>
</evidence>
<evidence type="ECO:0000256" key="10">
    <source>
        <dbReference type="ARBA" id="ARBA00047305"/>
    </source>
</evidence>
<evidence type="ECO:0000256" key="8">
    <source>
        <dbReference type="ARBA" id="ARBA00033020"/>
    </source>
</evidence>
<comment type="function">
    <text evidence="12">Aquaglyceroporins form homotetrameric transmembrane channels, with each monomer independently mediating glycerol and water transport across the plasma membrane along their osmotic gradient. Could also be permeable to urea. Also participates in cell permeability to H2O2 and H2O2-mediated signaling. In skin, transports glycerol to the epidermis and stratum corneum, where it maintains hydration, elasticity, and supports lipid biosynthesis for barrier repair. In kidney, contributes to the reabsorption of water, helping the body maintain proper fluid balance.</text>
</comment>
<comment type="similarity">
    <text evidence="2 14">Belongs to the MIP/aquaporin (TC 1.A.8) family.</text>
</comment>
<dbReference type="PRINTS" id="PR02019">
    <property type="entry name" value="AQUAPORIN7"/>
</dbReference>
<feature type="transmembrane region" description="Helical" evidence="16">
    <location>
        <begin position="263"/>
        <end position="288"/>
    </location>
</feature>
<evidence type="ECO:0000256" key="14">
    <source>
        <dbReference type="RuleBase" id="RU000477"/>
    </source>
</evidence>
<evidence type="ECO:0000256" key="12">
    <source>
        <dbReference type="ARBA" id="ARBA00049592"/>
    </source>
</evidence>
<evidence type="ECO:0000256" key="1">
    <source>
        <dbReference type="ARBA" id="ARBA00004651"/>
    </source>
</evidence>
<evidence type="ECO:0000256" key="6">
    <source>
        <dbReference type="ARBA" id="ARBA00022989"/>
    </source>
</evidence>
<dbReference type="InterPro" id="IPR000425">
    <property type="entry name" value="MIP"/>
</dbReference>
<dbReference type="FunFam" id="1.20.1080.10:FF:000005">
    <property type="entry name" value="Aquaporin 3"/>
    <property type="match status" value="1"/>
</dbReference>
<dbReference type="CDD" id="cd00333">
    <property type="entry name" value="MIP"/>
    <property type="match status" value="1"/>
</dbReference>
<evidence type="ECO:0000256" key="9">
    <source>
        <dbReference type="ARBA" id="ARBA00034651"/>
    </source>
</evidence>
<dbReference type="PANTHER" id="PTHR43829:SF15">
    <property type="entry name" value="AQUAPORIN-7"/>
    <property type="match status" value="1"/>
</dbReference>
<dbReference type="GO" id="GO:0015250">
    <property type="term" value="F:water channel activity"/>
    <property type="evidence" value="ECO:0007669"/>
    <property type="project" value="TreeGrafter"/>
</dbReference>
<dbReference type="PANTHER" id="PTHR43829">
    <property type="entry name" value="AQUAPORIN OR AQUAGLYCEROPORIN RELATED"/>
    <property type="match status" value="1"/>
</dbReference>
<comment type="caution">
    <text evidence="17">The sequence shown here is derived from an EMBL/GenBank/DDBJ whole genome shotgun (WGS) entry which is preliminary data.</text>
</comment>
<feature type="transmembrane region" description="Helical" evidence="16">
    <location>
        <begin position="36"/>
        <end position="58"/>
    </location>
</feature>
<comment type="subcellular location">
    <subcellularLocation>
        <location evidence="1">Cell membrane</location>
        <topology evidence="1">Multi-pass membrane protein</topology>
    </subcellularLocation>
</comment>
<accession>A0A7J8EBK8</accession>
<feature type="compositionally biased region" description="Polar residues" evidence="15">
    <location>
        <begin position="340"/>
        <end position="349"/>
    </location>
</feature>
<reference evidence="17 18" key="1">
    <citation type="journal article" date="2020" name="Nature">
        <title>Six reference-quality genomes reveal evolution of bat adaptations.</title>
        <authorList>
            <person name="Jebb D."/>
            <person name="Huang Z."/>
            <person name="Pippel M."/>
            <person name="Hughes G.M."/>
            <person name="Lavrichenko K."/>
            <person name="Devanna P."/>
            <person name="Winkler S."/>
            <person name="Jermiin L.S."/>
            <person name="Skirmuntt E.C."/>
            <person name="Katzourakis A."/>
            <person name="Burkitt-Gray L."/>
            <person name="Ray D.A."/>
            <person name="Sullivan K.A.M."/>
            <person name="Roscito J.G."/>
            <person name="Kirilenko B.M."/>
            <person name="Davalos L.M."/>
            <person name="Corthals A.P."/>
            <person name="Power M.L."/>
            <person name="Jones G."/>
            <person name="Ransome R.D."/>
            <person name="Dechmann D.K.N."/>
            <person name="Locatelli A.G."/>
            <person name="Puechmaille S.J."/>
            <person name="Fedrigo O."/>
            <person name="Jarvis E.D."/>
            <person name="Hiller M."/>
            <person name="Vernes S.C."/>
            <person name="Myers E.W."/>
            <person name="Teeling E.C."/>
        </authorList>
    </citation>
    <scope>NUCLEOTIDE SEQUENCE [LARGE SCALE GENOMIC DNA]</scope>
    <source>
        <strain evidence="17">MMolMol1</strain>
        <tissue evidence="17">Muscle</tissue>
    </source>
</reference>
<dbReference type="Gene3D" id="1.20.1080.10">
    <property type="entry name" value="Glycerol uptake facilitator protein"/>
    <property type="match status" value="1"/>
</dbReference>